<name>A0AAU6W125_9VIRU</name>
<sequence>MAIKTYNDLVKQIRMWSNRADLTDEEIQSFTYYAGSLASQALRVVAMESVAILDVTPDGHVVIPFDFQELRSLTASFNSNTAVPLEKIAWDQYINYVNDASWNDKTPRFFARQGAYWFIAPAPNLVTRLTCHYYRTMPDINATDQTNWLIDMSPMAYLYGSLHFLFLYIMDEERAAFWQEKFKGEIERIQNMNDTAEYRGTSLTVRSRTTQGVNTNGL</sequence>
<accession>A0AAU6W125</accession>
<protein>
    <submittedName>
        <fullName evidence="1">Particle protein</fullName>
    </submittedName>
</protein>
<organism evidence="1">
    <name type="scientific">Pseudomonas phage Lyrsu03</name>
    <dbReference type="NCBI Taxonomy" id="3138537"/>
    <lineage>
        <taxon>Viruses</taxon>
    </lineage>
</organism>
<dbReference type="InterPro" id="IPR056209">
    <property type="entry name" value="SU10_adaptor"/>
</dbReference>
<dbReference type="EMBL" id="PP179314">
    <property type="protein sequence ID" value="XAI69809.1"/>
    <property type="molecule type" value="Genomic_DNA"/>
</dbReference>
<evidence type="ECO:0000313" key="1">
    <source>
        <dbReference type="EMBL" id="XAI69809.1"/>
    </source>
</evidence>
<reference evidence="1" key="1">
    <citation type="journal article" date="2024" name="J. Gen. Virol.">
        <title>Novel phages of Pseudomonas syringae unveil numerous potential auxiliary metabolic genes.</title>
        <authorList>
            <person name="Feltin C."/>
            <person name="Garneau J.R."/>
            <person name="Morris C.E."/>
            <person name="Berard A."/>
            <person name="Torres-Barcelo C."/>
        </authorList>
    </citation>
    <scope>NUCLEOTIDE SEQUENCE</scope>
</reference>
<dbReference type="Pfam" id="PF24175">
    <property type="entry name" value="SU10_adaptor"/>
    <property type="match status" value="1"/>
</dbReference>
<gene>
    <name evidence="1" type="ORF">Lyrsu03_00011</name>
</gene>
<proteinExistence type="predicted"/>